<dbReference type="EMBL" id="FWZT01000004">
    <property type="protein sequence ID" value="SMF06679.1"/>
    <property type="molecule type" value="Genomic_DNA"/>
</dbReference>
<proteinExistence type="predicted"/>
<accession>A0A1Y6BFB2</accession>
<dbReference type="InterPro" id="IPR000182">
    <property type="entry name" value="GNAT_dom"/>
</dbReference>
<gene>
    <name evidence="2" type="ORF">SAMN06296036_104150</name>
</gene>
<dbReference type="GO" id="GO:0016747">
    <property type="term" value="F:acyltransferase activity, transferring groups other than amino-acyl groups"/>
    <property type="evidence" value="ECO:0007669"/>
    <property type="project" value="InterPro"/>
</dbReference>
<evidence type="ECO:0000313" key="2">
    <source>
        <dbReference type="EMBL" id="SMF06679.1"/>
    </source>
</evidence>
<dbReference type="Proteomes" id="UP000192907">
    <property type="component" value="Unassembled WGS sequence"/>
</dbReference>
<dbReference type="Gene3D" id="3.40.630.30">
    <property type="match status" value="1"/>
</dbReference>
<dbReference type="CDD" id="cd04301">
    <property type="entry name" value="NAT_SF"/>
    <property type="match status" value="1"/>
</dbReference>
<dbReference type="AlphaFoldDB" id="A0A1Y6BFB2"/>
<reference evidence="3" key="1">
    <citation type="submission" date="2017-04" db="EMBL/GenBank/DDBJ databases">
        <authorList>
            <person name="Varghese N."/>
            <person name="Submissions S."/>
        </authorList>
    </citation>
    <scope>NUCLEOTIDE SEQUENCE [LARGE SCALE GENOMIC DNA]</scope>
    <source>
        <strain evidence="3">RKEM611</strain>
    </source>
</reference>
<evidence type="ECO:0000259" key="1">
    <source>
        <dbReference type="PROSITE" id="PS51186"/>
    </source>
</evidence>
<dbReference type="STRING" id="1513793.SAMN06296036_104150"/>
<dbReference type="InterPro" id="IPR016181">
    <property type="entry name" value="Acyl_CoA_acyltransferase"/>
</dbReference>
<dbReference type="PROSITE" id="PS51186">
    <property type="entry name" value="GNAT"/>
    <property type="match status" value="1"/>
</dbReference>
<sequence length="154" mass="18266">MSQFKWVFSPFSELSPEQVYQILKVRQEVFIIEQEIYYVDTDDRDQDAWHLFAWDEDKREVYAYLRLLPPGKMATHSVGRVLTSRSHRGQGLGKQLMAEFMQQVQERWGAIPLSMSAQSHLEEFYRPFGFETVSEPYWEEGILHIRMIFKPCAP</sequence>
<dbReference type="Pfam" id="PF13673">
    <property type="entry name" value="Acetyltransf_10"/>
    <property type="match status" value="1"/>
</dbReference>
<dbReference type="RefSeq" id="WP_159455204.1">
    <property type="nucleotide sequence ID" value="NZ_FWZT01000004.1"/>
</dbReference>
<organism evidence="2 3">
    <name type="scientific">Pseudobacteriovorax antillogorgiicola</name>
    <dbReference type="NCBI Taxonomy" id="1513793"/>
    <lineage>
        <taxon>Bacteria</taxon>
        <taxon>Pseudomonadati</taxon>
        <taxon>Bdellovibrionota</taxon>
        <taxon>Oligoflexia</taxon>
        <taxon>Oligoflexales</taxon>
        <taxon>Pseudobacteriovoracaceae</taxon>
        <taxon>Pseudobacteriovorax</taxon>
    </lineage>
</organism>
<keyword evidence="3" id="KW-1185">Reference proteome</keyword>
<dbReference type="SUPFAM" id="SSF55729">
    <property type="entry name" value="Acyl-CoA N-acyltransferases (Nat)"/>
    <property type="match status" value="1"/>
</dbReference>
<feature type="domain" description="N-acetyltransferase" evidence="1">
    <location>
        <begin position="9"/>
        <end position="152"/>
    </location>
</feature>
<protein>
    <submittedName>
        <fullName evidence="2">ElaA protein</fullName>
    </submittedName>
</protein>
<evidence type="ECO:0000313" key="3">
    <source>
        <dbReference type="Proteomes" id="UP000192907"/>
    </source>
</evidence>
<name>A0A1Y6BFB2_9BACT</name>